<gene>
    <name evidence="1" type="ORF">FHS11_000848</name>
</gene>
<dbReference type="OrthoDB" id="9788959at2"/>
<protein>
    <submittedName>
        <fullName evidence="1">Nucleotide-binding universal stress UspA family protein</fullName>
    </submittedName>
</protein>
<dbReference type="Proteomes" id="UP000539265">
    <property type="component" value="Unassembled WGS sequence"/>
</dbReference>
<dbReference type="AlphaFoldDB" id="A0A839S9Z2"/>
<reference evidence="1" key="1">
    <citation type="submission" date="2020-08" db="EMBL/GenBank/DDBJ databases">
        <title>Genomic Encyclopedia of Type Strains, Phase III (KMG-III): the genomes of soil and plant-associated and newly described type strains.</title>
        <authorList>
            <person name="Whitman W."/>
        </authorList>
    </citation>
    <scope>NUCLEOTIDE SEQUENCE [LARGE SCALE GENOMIC DNA]</scope>
    <source>
        <strain evidence="1">CECT 8628</strain>
    </source>
</reference>
<dbReference type="EMBL" id="JACHWX010000002">
    <property type="protein sequence ID" value="MBB3054438.1"/>
    <property type="molecule type" value="Genomic_DNA"/>
</dbReference>
<accession>A0A839S9Z2</accession>
<keyword evidence="2" id="KW-1185">Reference proteome</keyword>
<proteinExistence type="predicted"/>
<dbReference type="RefSeq" id="WP_096356940.1">
    <property type="nucleotide sequence ID" value="NZ_AP017313.1"/>
</dbReference>
<organism evidence="1 2">
    <name type="scientific">Mucilaginibacter gotjawali</name>
    <dbReference type="NCBI Taxonomy" id="1550579"/>
    <lineage>
        <taxon>Bacteria</taxon>
        <taxon>Pseudomonadati</taxon>
        <taxon>Bacteroidota</taxon>
        <taxon>Sphingobacteriia</taxon>
        <taxon>Sphingobacteriales</taxon>
        <taxon>Sphingobacteriaceae</taxon>
        <taxon>Mucilaginibacter</taxon>
    </lineage>
</organism>
<sequence length="279" mass="31837">MKTLLIPVNFSGSSENIIQYAADFSCDTHVERIILLKSFYVSVYTQLLPDADFVQLSAEEIDAEKRAELEKLKVLGQQLLKKCLPTIKIKTVISDLPLLRAVHQVLADEQADVVMMGTDKALYENDPYISEQIIAIAKTSPRPVMIIPNHIRYKKMEEAVVPCDFAAISRLNAFKTYRDPAKWLHPKLLLLNVDAKHQHPEDDPKLTIGLKDLMEGYEYQVFYSEDKDTVHGILDFSRKHNPQLIIALPGKYSFFYNLTHRSITKALTLNSDRPVLILK</sequence>
<dbReference type="SUPFAM" id="SSF52402">
    <property type="entry name" value="Adenine nucleotide alpha hydrolases-like"/>
    <property type="match status" value="2"/>
</dbReference>
<evidence type="ECO:0000313" key="1">
    <source>
        <dbReference type="EMBL" id="MBB3054438.1"/>
    </source>
</evidence>
<evidence type="ECO:0000313" key="2">
    <source>
        <dbReference type="Proteomes" id="UP000539265"/>
    </source>
</evidence>
<dbReference type="Gene3D" id="3.40.50.12370">
    <property type="match status" value="1"/>
</dbReference>
<name>A0A839S9Z2_9SPHI</name>
<comment type="caution">
    <text evidence="1">The sequence shown here is derived from an EMBL/GenBank/DDBJ whole genome shotgun (WGS) entry which is preliminary data.</text>
</comment>